<dbReference type="Proteomes" id="UP001596137">
    <property type="component" value="Unassembled WGS sequence"/>
</dbReference>
<name>A0ABW1NJZ0_9ACTN</name>
<reference evidence="3" key="1">
    <citation type="journal article" date="2019" name="Int. J. Syst. Evol. Microbiol.">
        <title>The Global Catalogue of Microorganisms (GCM) 10K type strain sequencing project: providing services to taxonomists for standard genome sequencing and annotation.</title>
        <authorList>
            <consortium name="The Broad Institute Genomics Platform"/>
            <consortium name="The Broad Institute Genome Sequencing Center for Infectious Disease"/>
            <person name="Wu L."/>
            <person name="Ma J."/>
        </authorList>
    </citation>
    <scope>NUCLEOTIDE SEQUENCE [LARGE SCALE GENOMIC DNA]</scope>
    <source>
        <strain evidence="3">JCM 30346</strain>
    </source>
</reference>
<dbReference type="PANTHER" id="PTHR43132">
    <property type="entry name" value="ARSENICAL RESISTANCE OPERON REPRESSOR ARSR-RELATED"/>
    <property type="match status" value="1"/>
</dbReference>
<feature type="domain" description="DUF5937" evidence="1">
    <location>
        <begin position="147"/>
        <end position="238"/>
    </location>
</feature>
<gene>
    <name evidence="2" type="ORF">ACFP1K_18690</name>
</gene>
<dbReference type="EMBL" id="JBHSRF010000025">
    <property type="protein sequence ID" value="MFC6083208.1"/>
    <property type="molecule type" value="Genomic_DNA"/>
</dbReference>
<proteinExistence type="predicted"/>
<dbReference type="InterPro" id="IPR045981">
    <property type="entry name" value="DUF5937"/>
</dbReference>
<evidence type="ECO:0000313" key="2">
    <source>
        <dbReference type="EMBL" id="MFC6083208.1"/>
    </source>
</evidence>
<protein>
    <submittedName>
        <fullName evidence="2">DUF5937 family protein</fullName>
    </submittedName>
</protein>
<comment type="caution">
    <text evidence="2">The sequence shown here is derived from an EMBL/GenBank/DDBJ whole genome shotgun (WGS) entry which is preliminary data.</text>
</comment>
<dbReference type="Pfam" id="PF19361">
    <property type="entry name" value="DUF5937"/>
    <property type="match status" value="1"/>
</dbReference>
<evidence type="ECO:0000259" key="1">
    <source>
        <dbReference type="Pfam" id="PF19361"/>
    </source>
</evidence>
<dbReference type="InterPro" id="IPR051011">
    <property type="entry name" value="Metal_resp_trans_reg"/>
</dbReference>
<dbReference type="PANTHER" id="PTHR43132:SF6">
    <property type="entry name" value="HTH-TYPE TRANSCRIPTIONAL REPRESSOR CZRA"/>
    <property type="match status" value="1"/>
</dbReference>
<organism evidence="2 3">
    <name type="scientific">Sphaerisporangium aureirubrum</name>
    <dbReference type="NCBI Taxonomy" id="1544736"/>
    <lineage>
        <taxon>Bacteria</taxon>
        <taxon>Bacillati</taxon>
        <taxon>Actinomycetota</taxon>
        <taxon>Actinomycetes</taxon>
        <taxon>Streptosporangiales</taxon>
        <taxon>Streptosporangiaceae</taxon>
        <taxon>Sphaerisporangium</taxon>
    </lineage>
</organism>
<dbReference type="InterPro" id="IPR011991">
    <property type="entry name" value="ArsR-like_HTH"/>
</dbReference>
<dbReference type="InterPro" id="IPR036388">
    <property type="entry name" value="WH-like_DNA-bd_sf"/>
</dbReference>
<evidence type="ECO:0000313" key="3">
    <source>
        <dbReference type="Proteomes" id="UP001596137"/>
    </source>
</evidence>
<dbReference type="InterPro" id="IPR036390">
    <property type="entry name" value="WH_DNA-bd_sf"/>
</dbReference>
<accession>A0ABW1NJZ0</accession>
<dbReference type="RefSeq" id="WP_380754784.1">
    <property type="nucleotide sequence ID" value="NZ_JBHSRF010000025.1"/>
</dbReference>
<dbReference type="Pfam" id="PF12840">
    <property type="entry name" value="HTH_20"/>
    <property type="match status" value="1"/>
</dbReference>
<sequence>MITVKFDVSGLARTRIAPSPAFEITSWLRLTAANRRHPVLGMAGASARYALRDPDVALIAAVMPPGPLGYVLDMLTPRPAAGPWERVLAGQLDVISQTPRETTAEQLLEERYPNGGMPDGVRRVMENGTFARRAADGLRRFWLTALADQHKALAERLAADVAARAHLMATRGVGHVLESLHPDLDWGPEEMRIVKPYDGASDLSDSELVLSPSLLGWPNLHVQVCDPLDAFIAYPAGGPAAAPKADAALSGLIGTSRAAILRDLGSSRSTTELSRRHRLAPSTVSYHLSVLLDADLVSRMRLGPAVQYRRTRAGDALLRDAR</sequence>
<dbReference type="Gene3D" id="1.10.10.10">
    <property type="entry name" value="Winged helix-like DNA-binding domain superfamily/Winged helix DNA-binding domain"/>
    <property type="match status" value="1"/>
</dbReference>
<dbReference type="CDD" id="cd00090">
    <property type="entry name" value="HTH_ARSR"/>
    <property type="match status" value="1"/>
</dbReference>
<keyword evidence="3" id="KW-1185">Reference proteome</keyword>
<dbReference type="SUPFAM" id="SSF46785">
    <property type="entry name" value="Winged helix' DNA-binding domain"/>
    <property type="match status" value="1"/>
</dbReference>